<dbReference type="SMART" id="SM01037">
    <property type="entry name" value="Bet_v_1"/>
    <property type="match status" value="1"/>
</dbReference>
<comment type="similarity">
    <text evidence="1">Belongs to the BetVI family.</text>
</comment>
<feature type="domain" description="Bet v I/Major latex protein" evidence="3">
    <location>
        <begin position="1"/>
        <end position="154"/>
    </location>
</feature>
<dbReference type="GO" id="GO:0004864">
    <property type="term" value="F:protein phosphatase inhibitor activity"/>
    <property type="evidence" value="ECO:0007669"/>
    <property type="project" value="TreeGrafter"/>
</dbReference>
<protein>
    <submittedName>
        <fullName evidence="4">S-norcoclaurine synthase 2</fullName>
    </submittedName>
</protein>
<dbReference type="PANTHER" id="PTHR31213">
    <property type="entry name" value="OS08G0374000 PROTEIN-RELATED"/>
    <property type="match status" value="1"/>
</dbReference>
<sequence>MLGKIEHELELQVPASEAWDMFGTIELAKFASKELPELFEKVEVIEGDGGVGTVLKLTFVPGTSGPSVYIEKFTKIDNENRIKETDIIEGGYFELGFTLFKFRFQVIEKSQEPSIIKSTIEFELKEENAANVSLLPTQPLVHMVEAAHNYLNKNKAAKQASQ</sequence>
<dbReference type="GO" id="GO:0038023">
    <property type="term" value="F:signaling receptor activity"/>
    <property type="evidence" value="ECO:0007669"/>
    <property type="project" value="TreeGrafter"/>
</dbReference>
<evidence type="ECO:0000259" key="3">
    <source>
        <dbReference type="SMART" id="SM01037"/>
    </source>
</evidence>
<dbReference type="InterPro" id="IPR050279">
    <property type="entry name" value="Plant_def-hormone_signal"/>
</dbReference>
<dbReference type="OrthoDB" id="1879545at2759"/>
<dbReference type="GO" id="GO:0009820">
    <property type="term" value="P:alkaloid metabolic process"/>
    <property type="evidence" value="ECO:0007669"/>
    <property type="project" value="UniProtKB-KW"/>
</dbReference>
<proteinExistence type="inferred from homology"/>
<gene>
    <name evidence="4" type="primary">NCS2</name>
    <name evidence="4" type="ORF">CR513_31137</name>
</gene>
<comment type="caution">
    <text evidence="4">The sequence shown here is derived from an EMBL/GenBank/DDBJ whole genome shotgun (WGS) entry which is preliminary data.</text>
</comment>
<dbReference type="InterPro" id="IPR023393">
    <property type="entry name" value="START-like_dom_sf"/>
</dbReference>
<evidence type="ECO:0000256" key="1">
    <source>
        <dbReference type="ARBA" id="ARBA00009744"/>
    </source>
</evidence>
<dbReference type="InterPro" id="IPR000916">
    <property type="entry name" value="Bet_v_I/MLP"/>
</dbReference>
<dbReference type="GO" id="GO:0009738">
    <property type="term" value="P:abscisic acid-activated signaling pathway"/>
    <property type="evidence" value="ECO:0007669"/>
    <property type="project" value="TreeGrafter"/>
</dbReference>
<dbReference type="EMBL" id="QJKJ01006241">
    <property type="protein sequence ID" value="RDX87399.1"/>
    <property type="molecule type" value="Genomic_DNA"/>
</dbReference>
<dbReference type="AlphaFoldDB" id="A0A371GA57"/>
<dbReference type="Gene3D" id="3.30.530.20">
    <property type="match status" value="1"/>
</dbReference>
<feature type="non-terminal residue" evidence="4">
    <location>
        <position position="1"/>
    </location>
</feature>
<evidence type="ECO:0000256" key="2">
    <source>
        <dbReference type="ARBA" id="ARBA00022589"/>
    </source>
</evidence>
<evidence type="ECO:0000313" key="4">
    <source>
        <dbReference type="EMBL" id="RDX87399.1"/>
    </source>
</evidence>
<keyword evidence="2" id="KW-0017">Alkaloid metabolism</keyword>
<dbReference type="Proteomes" id="UP000257109">
    <property type="component" value="Unassembled WGS sequence"/>
</dbReference>
<dbReference type="GO" id="GO:0005737">
    <property type="term" value="C:cytoplasm"/>
    <property type="evidence" value="ECO:0007669"/>
    <property type="project" value="TreeGrafter"/>
</dbReference>
<dbReference type="PANTHER" id="PTHR31213:SF19">
    <property type="entry name" value="BET V I_MAJOR LATEX PROTEIN DOMAIN-CONTAINING PROTEIN"/>
    <property type="match status" value="1"/>
</dbReference>
<dbReference type="CDD" id="cd07816">
    <property type="entry name" value="Bet_v1-like"/>
    <property type="match status" value="1"/>
</dbReference>
<dbReference type="Pfam" id="PF00407">
    <property type="entry name" value="Bet_v_1"/>
    <property type="match status" value="1"/>
</dbReference>
<organism evidence="4 5">
    <name type="scientific">Mucuna pruriens</name>
    <name type="common">Velvet bean</name>
    <name type="synonym">Dolichos pruriens</name>
    <dbReference type="NCBI Taxonomy" id="157652"/>
    <lineage>
        <taxon>Eukaryota</taxon>
        <taxon>Viridiplantae</taxon>
        <taxon>Streptophyta</taxon>
        <taxon>Embryophyta</taxon>
        <taxon>Tracheophyta</taxon>
        <taxon>Spermatophyta</taxon>
        <taxon>Magnoliopsida</taxon>
        <taxon>eudicotyledons</taxon>
        <taxon>Gunneridae</taxon>
        <taxon>Pentapetalae</taxon>
        <taxon>rosids</taxon>
        <taxon>fabids</taxon>
        <taxon>Fabales</taxon>
        <taxon>Fabaceae</taxon>
        <taxon>Papilionoideae</taxon>
        <taxon>50 kb inversion clade</taxon>
        <taxon>NPAAA clade</taxon>
        <taxon>indigoferoid/millettioid clade</taxon>
        <taxon>Phaseoleae</taxon>
        <taxon>Mucuna</taxon>
    </lineage>
</organism>
<name>A0A371GA57_MUCPR</name>
<evidence type="ECO:0000313" key="5">
    <source>
        <dbReference type="Proteomes" id="UP000257109"/>
    </source>
</evidence>
<reference evidence="4" key="1">
    <citation type="submission" date="2018-05" db="EMBL/GenBank/DDBJ databases">
        <title>Draft genome of Mucuna pruriens seed.</title>
        <authorList>
            <person name="Nnadi N.E."/>
            <person name="Vos R."/>
            <person name="Hasami M.H."/>
            <person name="Devisetty U.K."/>
            <person name="Aguiy J.C."/>
        </authorList>
    </citation>
    <scope>NUCLEOTIDE SEQUENCE [LARGE SCALE GENOMIC DNA]</scope>
    <source>
        <strain evidence="4">JCA_2017</strain>
    </source>
</reference>
<dbReference type="GO" id="GO:0006952">
    <property type="term" value="P:defense response"/>
    <property type="evidence" value="ECO:0007669"/>
    <property type="project" value="InterPro"/>
</dbReference>
<dbReference type="STRING" id="157652.A0A371GA57"/>
<keyword evidence="5" id="KW-1185">Reference proteome</keyword>
<dbReference type="GO" id="GO:0010427">
    <property type="term" value="F:abscisic acid binding"/>
    <property type="evidence" value="ECO:0007669"/>
    <property type="project" value="TreeGrafter"/>
</dbReference>
<dbReference type="SUPFAM" id="SSF55961">
    <property type="entry name" value="Bet v1-like"/>
    <property type="match status" value="1"/>
</dbReference>
<accession>A0A371GA57</accession>
<dbReference type="GO" id="GO:0005634">
    <property type="term" value="C:nucleus"/>
    <property type="evidence" value="ECO:0007669"/>
    <property type="project" value="TreeGrafter"/>
</dbReference>